<evidence type="ECO:0000259" key="4">
    <source>
        <dbReference type="PROSITE" id="PS50893"/>
    </source>
</evidence>
<dbReference type="InterPro" id="IPR003439">
    <property type="entry name" value="ABC_transporter-like_ATP-bd"/>
</dbReference>
<evidence type="ECO:0000313" key="5">
    <source>
        <dbReference type="EMBL" id="QDU22066.1"/>
    </source>
</evidence>
<accession>A0A517XX30</accession>
<organism evidence="5 6">
    <name type="scientific">Urbifossiella limnaea</name>
    <dbReference type="NCBI Taxonomy" id="2528023"/>
    <lineage>
        <taxon>Bacteria</taxon>
        <taxon>Pseudomonadati</taxon>
        <taxon>Planctomycetota</taxon>
        <taxon>Planctomycetia</taxon>
        <taxon>Gemmatales</taxon>
        <taxon>Gemmataceae</taxon>
        <taxon>Urbifossiella</taxon>
    </lineage>
</organism>
<gene>
    <name evidence="5" type="primary">yxlF_3</name>
    <name evidence="5" type="ORF">ETAA1_40410</name>
</gene>
<protein>
    <submittedName>
        <fullName evidence="5">Putative ABC transporter ATP-binding protein YxlF</fullName>
        <ecNumber evidence="5">3.6.3.-</ecNumber>
    </submittedName>
</protein>
<proteinExistence type="predicted"/>
<dbReference type="PROSITE" id="PS50893">
    <property type="entry name" value="ABC_TRANSPORTER_2"/>
    <property type="match status" value="1"/>
</dbReference>
<dbReference type="Proteomes" id="UP000319576">
    <property type="component" value="Chromosome"/>
</dbReference>
<keyword evidence="5" id="KW-0378">Hydrolase</keyword>
<keyword evidence="6" id="KW-1185">Reference proteome</keyword>
<dbReference type="RefSeq" id="WP_145241485.1">
    <property type="nucleotide sequence ID" value="NZ_CP036273.1"/>
</dbReference>
<dbReference type="EC" id="3.6.3.-" evidence="5"/>
<dbReference type="Gene3D" id="3.40.50.300">
    <property type="entry name" value="P-loop containing nucleotide triphosphate hydrolases"/>
    <property type="match status" value="1"/>
</dbReference>
<evidence type="ECO:0000256" key="1">
    <source>
        <dbReference type="ARBA" id="ARBA00022448"/>
    </source>
</evidence>
<dbReference type="InterPro" id="IPR051782">
    <property type="entry name" value="ABC_Transporter_VariousFunc"/>
</dbReference>
<dbReference type="PANTHER" id="PTHR42939:SF1">
    <property type="entry name" value="ABC TRANSPORTER ATP-BINDING PROTEIN ALBC-RELATED"/>
    <property type="match status" value="1"/>
</dbReference>
<sequence length="256" mass="27171">MTTAATFEKVEKTYKTGPFGRGGVAAVRGVTLTVPAGGVFGLLGPNRAGKTTLVKLLLSLSAPTAGTVTRLGQPLDHRGTLGRVGYMHENHAFPRYLTAAELLAFYGGLSGVPSAELDGRVENLLARVGLADRKSEPIARFSKGMVQRLGLAQALVNDPDLLVLDEPTEGLDLGGRQLLREVVREFKSAGKTVLLVSHVLPEVQELCDRIAVLVAGRVVHEGPLSELLKDAKVGKDRALEGALRPLYEQHDKGGAA</sequence>
<dbReference type="KEGG" id="uli:ETAA1_40410"/>
<keyword evidence="1" id="KW-0813">Transport</keyword>
<reference evidence="5 6" key="1">
    <citation type="submission" date="2019-02" db="EMBL/GenBank/DDBJ databases">
        <title>Deep-cultivation of Planctomycetes and their phenomic and genomic characterization uncovers novel biology.</title>
        <authorList>
            <person name="Wiegand S."/>
            <person name="Jogler M."/>
            <person name="Boedeker C."/>
            <person name="Pinto D."/>
            <person name="Vollmers J."/>
            <person name="Rivas-Marin E."/>
            <person name="Kohn T."/>
            <person name="Peeters S.H."/>
            <person name="Heuer A."/>
            <person name="Rast P."/>
            <person name="Oberbeckmann S."/>
            <person name="Bunk B."/>
            <person name="Jeske O."/>
            <person name="Meyerdierks A."/>
            <person name="Storesund J.E."/>
            <person name="Kallscheuer N."/>
            <person name="Luecker S."/>
            <person name="Lage O.M."/>
            <person name="Pohl T."/>
            <person name="Merkel B.J."/>
            <person name="Hornburger P."/>
            <person name="Mueller R.-W."/>
            <person name="Bruemmer F."/>
            <person name="Labrenz M."/>
            <person name="Spormann A.M."/>
            <person name="Op den Camp H."/>
            <person name="Overmann J."/>
            <person name="Amann R."/>
            <person name="Jetten M.S.M."/>
            <person name="Mascher T."/>
            <person name="Medema M.H."/>
            <person name="Devos D.P."/>
            <person name="Kaster A.-K."/>
            <person name="Ovreas L."/>
            <person name="Rohde M."/>
            <person name="Galperin M.Y."/>
            <person name="Jogler C."/>
        </authorList>
    </citation>
    <scope>NUCLEOTIDE SEQUENCE [LARGE SCALE GENOMIC DNA]</scope>
    <source>
        <strain evidence="5 6">ETA_A1</strain>
    </source>
</reference>
<keyword evidence="3 5" id="KW-0067">ATP-binding</keyword>
<evidence type="ECO:0000256" key="3">
    <source>
        <dbReference type="ARBA" id="ARBA00022840"/>
    </source>
</evidence>
<dbReference type="EMBL" id="CP036273">
    <property type="protein sequence ID" value="QDU22066.1"/>
    <property type="molecule type" value="Genomic_DNA"/>
</dbReference>
<dbReference type="OrthoDB" id="9804819at2"/>
<dbReference type="PANTHER" id="PTHR42939">
    <property type="entry name" value="ABC TRANSPORTER ATP-BINDING PROTEIN ALBC-RELATED"/>
    <property type="match status" value="1"/>
</dbReference>
<dbReference type="AlphaFoldDB" id="A0A517XX30"/>
<keyword evidence="2" id="KW-0547">Nucleotide-binding</keyword>
<dbReference type="InterPro" id="IPR027417">
    <property type="entry name" value="P-loop_NTPase"/>
</dbReference>
<evidence type="ECO:0000313" key="6">
    <source>
        <dbReference type="Proteomes" id="UP000319576"/>
    </source>
</evidence>
<feature type="domain" description="ABC transporter" evidence="4">
    <location>
        <begin position="8"/>
        <end position="240"/>
    </location>
</feature>
<dbReference type="GO" id="GO:0005524">
    <property type="term" value="F:ATP binding"/>
    <property type="evidence" value="ECO:0007669"/>
    <property type="project" value="UniProtKB-KW"/>
</dbReference>
<dbReference type="CDD" id="cd03230">
    <property type="entry name" value="ABC_DR_subfamily_A"/>
    <property type="match status" value="1"/>
</dbReference>
<evidence type="ECO:0000256" key="2">
    <source>
        <dbReference type="ARBA" id="ARBA00022741"/>
    </source>
</evidence>
<dbReference type="SUPFAM" id="SSF52540">
    <property type="entry name" value="P-loop containing nucleoside triphosphate hydrolases"/>
    <property type="match status" value="1"/>
</dbReference>
<dbReference type="InterPro" id="IPR003593">
    <property type="entry name" value="AAA+_ATPase"/>
</dbReference>
<name>A0A517XX30_9BACT</name>
<dbReference type="Pfam" id="PF00005">
    <property type="entry name" value="ABC_tran"/>
    <property type="match status" value="1"/>
</dbReference>
<dbReference type="GO" id="GO:0016887">
    <property type="term" value="F:ATP hydrolysis activity"/>
    <property type="evidence" value="ECO:0007669"/>
    <property type="project" value="InterPro"/>
</dbReference>
<dbReference type="SMART" id="SM00382">
    <property type="entry name" value="AAA"/>
    <property type="match status" value="1"/>
</dbReference>